<feature type="compositionally biased region" description="Low complexity" evidence="1">
    <location>
        <begin position="97"/>
        <end position="108"/>
    </location>
</feature>
<dbReference type="EMBL" id="CABFNP030001288">
    <property type="protein sequence ID" value="CAI6097218.1"/>
    <property type="molecule type" value="Genomic_DNA"/>
</dbReference>
<dbReference type="AlphaFoldDB" id="A0AA35Q5Y9"/>
<keyword evidence="3" id="KW-1185">Reference proteome</keyword>
<evidence type="ECO:0000313" key="3">
    <source>
        <dbReference type="Proteomes" id="UP001160390"/>
    </source>
</evidence>
<feature type="region of interest" description="Disordered" evidence="1">
    <location>
        <begin position="92"/>
        <end position="113"/>
    </location>
</feature>
<evidence type="ECO:0000256" key="1">
    <source>
        <dbReference type="SAM" id="MobiDB-lite"/>
    </source>
</evidence>
<reference evidence="2" key="1">
    <citation type="submission" date="2023-01" db="EMBL/GenBank/DDBJ databases">
        <authorList>
            <person name="Piombo E."/>
        </authorList>
    </citation>
    <scope>NUCLEOTIDE SEQUENCE</scope>
</reference>
<proteinExistence type="predicted"/>
<gene>
    <name evidence="2" type="ORF">CCHLO57077_00014549</name>
</gene>
<organism evidence="2 3">
    <name type="scientific">Clonostachys chloroleuca</name>
    <dbReference type="NCBI Taxonomy" id="1926264"/>
    <lineage>
        <taxon>Eukaryota</taxon>
        <taxon>Fungi</taxon>
        <taxon>Dikarya</taxon>
        <taxon>Ascomycota</taxon>
        <taxon>Pezizomycotina</taxon>
        <taxon>Sordariomycetes</taxon>
        <taxon>Hypocreomycetidae</taxon>
        <taxon>Hypocreales</taxon>
        <taxon>Bionectriaceae</taxon>
        <taxon>Clonostachys</taxon>
    </lineage>
</organism>
<name>A0AA35Q5Y9_9HYPO</name>
<accession>A0AA35Q5Y9</accession>
<sequence length="223" mass="25392">MSLEVNGRTGLLQRLSIIKKVVWGNARNKGSRAAIVVKTRVNIEMSVALPLAKPYLFQKHTTRKILTFLAPHLLVKYIQHLKETSLTLPMSGRARLSSPPGEQDSSSSLNIQPLNSPRLPVELLDEIAKIRSEDLVEQLCQIVTPHLYKFNGRMLEKSQRLPWGEVKPTLKWDERSAMQWAAQNGSQGTARAVMEMTPKHCKVRHFGIAIRHRHYEFAKMLLE</sequence>
<evidence type="ECO:0000313" key="2">
    <source>
        <dbReference type="EMBL" id="CAI6097218.1"/>
    </source>
</evidence>
<protein>
    <submittedName>
        <fullName evidence="2">Uncharacterized protein</fullName>
    </submittedName>
</protein>
<dbReference type="Proteomes" id="UP001160390">
    <property type="component" value="Unassembled WGS sequence"/>
</dbReference>
<comment type="caution">
    <text evidence="2">The sequence shown here is derived from an EMBL/GenBank/DDBJ whole genome shotgun (WGS) entry which is preliminary data.</text>
</comment>